<reference evidence="4 5" key="1">
    <citation type="journal article" date="2012" name="J. Bacteriol.">
        <title>Genome sequences for six rhodanobacter strains, isolated from soils and the terrestrial subsurface, with variable denitrification capabilities.</title>
        <authorList>
            <person name="Kostka J.E."/>
            <person name="Green S.J."/>
            <person name="Rishishwar L."/>
            <person name="Prakash O."/>
            <person name="Katz L.S."/>
            <person name="Marino-Ramirez L."/>
            <person name="Jordan I.K."/>
            <person name="Munk C."/>
            <person name="Ivanova N."/>
            <person name="Mikhailova N."/>
            <person name="Watson D.B."/>
            <person name="Brown S.D."/>
            <person name="Palumbo A.V."/>
            <person name="Brooks S.C."/>
        </authorList>
    </citation>
    <scope>NUCLEOTIDE SEQUENCE [LARGE SCALE GENOMIC DNA]</scope>
    <source>
        <strain evidence="4 5">B39</strain>
    </source>
</reference>
<dbReference type="OrthoDB" id="15218at2"/>
<feature type="transmembrane region" description="Helical" evidence="2">
    <location>
        <begin position="45"/>
        <end position="63"/>
    </location>
</feature>
<feature type="domain" description="Peptidase M56" evidence="3">
    <location>
        <begin position="16"/>
        <end position="305"/>
    </location>
</feature>
<dbReference type="EMBL" id="AJXT01000003">
    <property type="protein sequence ID" value="EIL95340.1"/>
    <property type="molecule type" value="Genomic_DNA"/>
</dbReference>
<feature type="region of interest" description="Disordered" evidence="1">
    <location>
        <begin position="367"/>
        <end position="425"/>
    </location>
</feature>
<feature type="compositionally biased region" description="Pro residues" evidence="1">
    <location>
        <begin position="374"/>
        <end position="418"/>
    </location>
</feature>
<sequence length="645" mass="69601">MDALNALAETLLTRMLWTSIQAIGLIGLVHLLGRWLPRLSSAMRCTLWWLVGAQLLLGLLWHAPVELPWLPAPAVEATVQLAHPVAYHATALAGHDAVLHASSVATATAPVLSWRAAVIALWLVVLLWLASRSLREWRATRQVLRGSQPTGDRAMQALCARKARQLGLRRCPQLRVSDAIVSPQVIGLWRPTVLLPARDTLDADESAMALAHELVHLRRGDLWLGWIPALAQWLFCFHPLVRWAMREYALNRESACDAQVVQHDQATPRDYGRLLLRLGVAQPVHAGLAGASPTFHNLKRRLTMLQQTANQPTSRARGWLLVAAIALIGVLPYRVTAASDKHDHARPAASTTAMAPLAPLAPMASMTSTVTPVATPPPPPPPPSALPARSPPPPPPPPALPAMSPPPPPPPPAPPAPPRDSGLSARHVDIDTTDHADNGFALFDGDAMITVNGSNADLDAVKKLRASNKSILWFRRGSEAYVIHDKAMLERASRIYAPVTALARQQGELAGQQGAIAGKQAGLAAQDAAFAREQAGLARQQARMAARIASVAANGADSQAQQRELDARQAEMDAAQAQLDQRHAELEARLAAQQQSLDAQQAGFEKQQQALDRQQQQVQQAADQSMSQLLDEALAKGLAQKTSLR</sequence>
<dbReference type="eggNOG" id="COG4219">
    <property type="taxonomic scope" value="Bacteria"/>
</dbReference>
<organism evidence="4 5">
    <name type="scientific">Rhodanobacter spathiphylli B39</name>
    <dbReference type="NCBI Taxonomy" id="1163407"/>
    <lineage>
        <taxon>Bacteria</taxon>
        <taxon>Pseudomonadati</taxon>
        <taxon>Pseudomonadota</taxon>
        <taxon>Gammaproteobacteria</taxon>
        <taxon>Lysobacterales</taxon>
        <taxon>Rhodanobacteraceae</taxon>
        <taxon>Rhodanobacter</taxon>
    </lineage>
</organism>
<evidence type="ECO:0000256" key="2">
    <source>
        <dbReference type="SAM" id="Phobius"/>
    </source>
</evidence>
<name>I4W799_9GAMM</name>
<feature type="region of interest" description="Disordered" evidence="1">
    <location>
        <begin position="597"/>
        <end position="625"/>
    </location>
</feature>
<protein>
    <submittedName>
        <fullName evidence="4">BlaR1 peptidase M56 family protein</fullName>
    </submittedName>
</protein>
<dbReference type="eggNOG" id="COG1196">
    <property type="taxonomic scope" value="Bacteria"/>
</dbReference>
<gene>
    <name evidence="4" type="ORF">UU7_00335</name>
</gene>
<feature type="transmembrane region" description="Helical" evidence="2">
    <location>
        <begin position="316"/>
        <end position="335"/>
    </location>
</feature>
<proteinExistence type="predicted"/>
<dbReference type="PANTHER" id="PTHR34978">
    <property type="entry name" value="POSSIBLE SENSOR-TRANSDUCER PROTEIN BLAR"/>
    <property type="match status" value="1"/>
</dbReference>
<dbReference type="STRING" id="1163407.UU7_00335"/>
<dbReference type="Pfam" id="PF05569">
    <property type="entry name" value="Peptidase_M56"/>
    <property type="match status" value="1"/>
</dbReference>
<dbReference type="InterPro" id="IPR008756">
    <property type="entry name" value="Peptidase_M56"/>
</dbReference>
<dbReference type="AlphaFoldDB" id="I4W799"/>
<dbReference type="PATRIC" id="fig|1163407.3.peg.67"/>
<evidence type="ECO:0000313" key="4">
    <source>
        <dbReference type="EMBL" id="EIL95340.1"/>
    </source>
</evidence>
<feature type="transmembrane region" description="Helical" evidence="2">
    <location>
        <begin position="112"/>
        <end position="131"/>
    </location>
</feature>
<accession>I4W799</accession>
<feature type="transmembrane region" description="Helical" evidence="2">
    <location>
        <begin position="15"/>
        <end position="33"/>
    </location>
</feature>
<keyword evidence="2" id="KW-1133">Transmembrane helix</keyword>
<keyword evidence="2" id="KW-0812">Transmembrane</keyword>
<feature type="compositionally biased region" description="Low complexity" evidence="1">
    <location>
        <begin position="597"/>
        <end position="624"/>
    </location>
</feature>
<dbReference type="InterPro" id="IPR052173">
    <property type="entry name" value="Beta-lactam_resp_regulator"/>
</dbReference>
<dbReference type="Proteomes" id="UP000003226">
    <property type="component" value="Unassembled WGS sequence"/>
</dbReference>
<dbReference type="PANTHER" id="PTHR34978:SF3">
    <property type="entry name" value="SLR0241 PROTEIN"/>
    <property type="match status" value="1"/>
</dbReference>
<evidence type="ECO:0000313" key="5">
    <source>
        <dbReference type="Proteomes" id="UP000003226"/>
    </source>
</evidence>
<dbReference type="RefSeq" id="WP_007804258.1">
    <property type="nucleotide sequence ID" value="NZ_AJXT01000003.1"/>
</dbReference>
<evidence type="ECO:0000259" key="3">
    <source>
        <dbReference type="Pfam" id="PF05569"/>
    </source>
</evidence>
<dbReference type="CDD" id="cd07341">
    <property type="entry name" value="M56_BlaR1_MecR1_like"/>
    <property type="match status" value="1"/>
</dbReference>
<comment type="caution">
    <text evidence="4">The sequence shown here is derived from an EMBL/GenBank/DDBJ whole genome shotgun (WGS) entry which is preliminary data.</text>
</comment>
<keyword evidence="2" id="KW-0472">Membrane</keyword>
<keyword evidence="5" id="KW-1185">Reference proteome</keyword>
<evidence type="ECO:0000256" key="1">
    <source>
        <dbReference type="SAM" id="MobiDB-lite"/>
    </source>
</evidence>